<feature type="non-terminal residue" evidence="2">
    <location>
        <position position="1"/>
    </location>
</feature>
<organism evidence="2">
    <name type="scientific">marine sediment metagenome</name>
    <dbReference type="NCBI Taxonomy" id="412755"/>
    <lineage>
        <taxon>unclassified sequences</taxon>
        <taxon>metagenomes</taxon>
        <taxon>ecological metagenomes</taxon>
    </lineage>
</organism>
<proteinExistence type="predicted"/>
<accession>X1BL39</accession>
<dbReference type="InterPro" id="IPR036812">
    <property type="entry name" value="NAD(P)_OxRdtase_dom_sf"/>
</dbReference>
<dbReference type="PANTHER" id="PTHR43638:SF3">
    <property type="entry name" value="ALDEHYDE REDUCTASE"/>
    <property type="match status" value="1"/>
</dbReference>
<dbReference type="SUPFAM" id="SSF51430">
    <property type="entry name" value="NAD(P)-linked oxidoreductase"/>
    <property type="match status" value="1"/>
</dbReference>
<evidence type="ECO:0000259" key="1">
    <source>
        <dbReference type="Pfam" id="PF00248"/>
    </source>
</evidence>
<sequence>TVAQITLNWLITNPAVIVIPKASNPKHVRENAVAGDFTLEEKDIQMISQLFRNEFVYVEPYKVQLGIRERKDYKTLEEAKKNERGVSPSPIELAESIKNGEMLKAIRITPIRDNQYKYSLAEGGMRYWAHVIAHNERTPIKALVRRY</sequence>
<dbReference type="EMBL" id="BART01010076">
    <property type="protein sequence ID" value="GAG84788.1"/>
    <property type="molecule type" value="Genomic_DNA"/>
</dbReference>
<dbReference type="AlphaFoldDB" id="X1BL39"/>
<reference evidence="2" key="1">
    <citation type="journal article" date="2014" name="Front. Microbiol.">
        <title>High frequency of phylogenetically diverse reductive dehalogenase-homologous genes in deep subseafloor sedimentary metagenomes.</title>
        <authorList>
            <person name="Kawai M."/>
            <person name="Futagami T."/>
            <person name="Toyoda A."/>
            <person name="Takaki Y."/>
            <person name="Nishi S."/>
            <person name="Hori S."/>
            <person name="Arai W."/>
            <person name="Tsubouchi T."/>
            <person name="Morono Y."/>
            <person name="Uchiyama I."/>
            <person name="Ito T."/>
            <person name="Fujiyama A."/>
            <person name="Inagaki F."/>
            <person name="Takami H."/>
        </authorList>
    </citation>
    <scope>NUCLEOTIDE SEQUENCE</scope>
    <source>
        <strain evidence="2">Expedition CK06-06</strain>
    </source>
</reference>
<evidence type="ECO:0000313" key="2">
    <source>
        <dbReference type="EMBL" id="GAG84788.1"/>
    </source>
</evidence>
<dbReference type="Pfam" id="PF00248">
    <property type="entry name" value="Aldo_ket_red"/>
    <property type="match status" value="1"/>
</dbReference>
<dbReference type="PANTHER" id="PTHR43638">
    <property type="entry name" value="OXIDOREDUCTASE, ALDO/KETO REDUCTASE FAMILY PROTEIN"/>
    <property type="match status" value="1"/>
</dbReference>
<feature type="domain" description="NADP-dependent oxidoreductase" evidence="1">
    <location>
        <begin position="1"/>
        <end position="50"/>
    </location>
</feature>
<protein>
    <recommendedName>
        <fullName evidence="1">NADP-dependent oxidoreductase domain-containing protein</fullName>
    </recommendedName>
</protein>
<dbReference type="Gene3D" id="3.20.20.100">
    <property type="entry name" value="NADP-dependent oxidoreductase domain"/>
    <property type="match status" value="1"/>
</dbReference>
<dbReference type="InterPro" id="IPR023210">
    <property type="entry name" value="NADP_OxRdtase_dom"/>
</dbReference>
<comment type="caution">
    <text evidence="2">The sequence shown here is derived from an EMBL/GenBank/DDBJ whole genome shotgun (WGS) entry which is preliminary data.</text>
</comment>
<gene>
    <name evidence="2" type="ORF">S01H4_22088</name>
</gene>
<name>X1BL39_9ZZZZ</name>